<feature type="region of interest" description="Disordered" evidence="1">
    <location>
        <begin position="106"/>
        <end position="129"/>
    </location>
</feature>
<dbReference type="Pfam" id="PF09995">
    <property type="entry name" value="MPAB_Lcp_cat"/>
    <property type="match status" value="1"/>
</dbReference>
<dbReference type="Proteomes" id="UP000286045">
    <property type="component" value="Unassembled WGS sequence"/>
</dbReference>
<evidence type="ECO:0000313" key="5">
    <source>
        <dbReference type="Proteomes" id="UP000286045"/>
    </source>
</evidence>
<sequence length="352" mass="39355">MSSSWNWFSLGVESSHRGIFWLTASPLIIYLLCCVALRTHQRRGGLSKSKYGDFSTMTLEEAYLIKTRIAEHEFPLVFSAALNSVFFKAEGVPSIAKLVARAAQRSSSANHRPARKPKPGLSATPADLLGRPGAPETKAAIDRVNSIHSLYRPSGKMSDDDLLSVDVLSLFTLETIRWIDRFEWRALTAEERCALAMLWRALGEELRIPFEKLTSFRDGFRDPLHWLAELEGWGRQYEEKNREKSPESVFLAQKHFDARLGSLPGCLKRPAHSVFSALIEPGLRQAMGIETPPSAVVFLVDMVIYARKCIRRHFCSPMGLVGGYKRASAFISSVGFDGYVVADPFGSRAPIY</sequence>
<dbReference type="EMBL" id="RYZI01000400">
    <property type="protein sequence ID" value="RWA05778.1"/>
    <property type="molecule type" value="Genomic_DNA"/>
</dbReference>
<evidence type="ECO:0000256" key="2">
    <source>
        <dbReference type="SAM" id="Phobius"/>
    </source>
</evidence>
<organism evidence="4 5">
    <name type="scientific">Xylaria grammica</name>
    <dbReference type="NCBI Taxonomy" id="363999"/>
    <lineage>
        <taxon>Eukaryota</taxon>
        <taxon>Fungi</taxon>
        <taxon>Dikarya</taxon>
        <taxon>Ascomycota</taxon>
        <taxon>Pezizomycotina</taxon>
        <taxon>Sordariomycetes</taxon>
        <taxon>Xylariomycetidae</taxon>
        <taxon>Xylariales</taxon>
        <taxon>Xylariaceae</taxon>
        <taxon>Xylaria</taxon>
    </lineage>
</organism>
<keyword evidence="2" id="KW-0812">Transmembrane</keyword>
<reference evidence="4 5" key="1">
    <citation type="submission" date="2018-12" db="EMBL/GenBank/DDBJ databases">
        <title>Draft genome sequence of Xylaria grammica IHI A82.</title>
        <authorList>
            <person name="Buettner E."/>
            <person name="Kellner H."/>
        </authorList>
    </citation>
    <scope>NUCLEOTIDE SEQUENCE [LARGE SCALE GENOMIC DNA]</scope>
    <source>
        <strain evidence="4 5">IHI A82</strain>
    </source>
</reference>
<feature type="transmembrane region" description="Helical" evidence="2">
    <location>
        <begin position="20"/>
        <end position="40"/>
    </location>
</feature>
<dbReference type="PANTHER" id="PTHR36124">
    <property type="match status" value="1"/>
</dbReference>
<dbReference type="InterPro" id="IPR018713">
    <property type="entry name" value="MPAB/Lcp_cat_dom"/>
</dbReference>
<dbReference type="STRING" id="363999.A0A439CUC2"/>
<keyword evidence="2" id="KW-0472">Membrane</keyword>
<dbReference type="GO" id="GO:0016491">
    <property type="term" value="F:oxidoreductase activity"/>
    <property type="evidence" value="ECO:0007669"/>
    <property type="project" value="InterPro"/>
</dbReference>
<comment type="caution">
    <text evidence="4">The sequence shown here is derived from an EMBL/GenBank/DDBJ whole genome shotgun (WGS) entry which is preliminary data.</text>
</comment>
<dbReference type="AlphaFoldDB" id="A0A439CUC2"/>
<proteinExistence type="predicted"/>
<evidence type="ECO:0000313" key="4">
    <source>
        <dbReference type="EMBL" id="RWA05778.1"/>
    </source>
</evidence>
<protein>
    <recommendedName>
        <fullName evidence="3">ER-bound oxygenase mpaB/mpaB'/Rubber oxygenase catalytic domain-containing protein</fullName>
    </recommendedName>
</protein>
<evidence type="ECO:0000256" key="1">
    <source>
        <dbReference type="SAM" id="MobiDB-lite"/>
    </source>
</evidence>
<evidence type="ECO:0000259" key="3">
    <source>
        <dbReference type="Pfam" id="PF09995"/>
    </source>
</evidence>
<keyword evidence="5" id="KW-1185">Reference proteome</keyword>
<dbReference type="PANTHER" id="PTHR36124:SF4">
    <property type="entry name" value="ER-BOUND OXYGENASE MPAB_MPAB'_RUBBER OXYGENASE CATALYTIC DOMAIN-CONTAINING PROTEIN"/>
    <property type="match status" value="1"/>
</dbReference>
<keyword evidence="2" id="KW-1133">Transmembrane helix</keyword>
<name>A0A439CUC2_9PEZI</name>
<dbReference type="InterPro" id="IPR046366">
    <property type="entry name" value="MPAB"/>
</dbReference>
<accession>A0A439CUC2</accession>
<gene>
    <name evidence="4" type="ORF">EKO27_g9329</name>
</gene>
<feature type="domain" description="ER-bound oxygenase mpaB/mpaB'/Rubber oxygenase catalytic" evidence="3">
    <location>
        <begin position="133"/>
        <end position="293"/>
    </location>
</feature>